<accession>A0A7K3LU96</accession>
<sequence>MRAERLLSLLMLLKVHERMTATQIADELGVSVRTVLRDIDSLSLSGIPVYAERGRAGGFALLPGYRTDLTGLTADEATSLLAGTGRLDSPAFAAALRKVAAALPEAHRAQAVRSAQRVLVRPEGFVRSPQNLDALGPVQQAVFDGRRIRIRYRRPDQASSHERILDPVGLIVAGDIWYLVANTAGEERLYRISRMSVVEILDQPARRDPDVDLAEIWERRRREFRGLFESVDVVVRCAAEDVVGFEPSAQVGAIGEPDEDGRVRVTLGFGDRRMAVKVLWMGLIERDFQVLAPDWIREAIRRKAEGIVVGHDARSGQG</sequence>
<name>A0A7K3LU96_9ACTN</name>
<comment type="caution">
    <text evidence="4">The sequence shown here is derived from an EMBL/GenBank/DDBJ whole genome shotgun (WGS) entry which is preliminary data.</text>
</comment>
<keyword evidence="1" id="KW-0805">Transcription regulation</keyword>
<proteinExistence type="predicted"/>
<dbReference type="InterPro" id="IPR026881">
    <property type="entry name" value="WYL_dom"/>
</dbReference>
<dbReference type="InterPro" id="IPR028349">
    <property type="entry name" value="PafC-like"/>
</dbReference>
<organism evidence="4 5">
    <name type="scientific">Gordonia desulfuricans</name>
    <dbReference type="NCBI Taxonomy" id="89051"/>
    <lineage>
        <taxon>Bacteria</taxon>
        <taxon>Bacillati</taxon>
        <taxon>Actinomycetota</taxon>
        <taxon>Actinomycetes</taxon>
        <taxon>Mycobacteriales</taxon>
        <taxon>Gordoniaceae</taxon>
        <taxon>Gordonia</taxon>
    </lineage>
</organism>
<reference evidence="4 5" key="1">
    <citation type="submission" date="2020-01" db="EMBL/GenBank/DDBJ databases">
        <title>Investigation of new actinobacteria for the biodesulphurisation of diesel fuel.</title>
        <authorList>
            <person name="Athi Narayanan S.M."/>
        </authorList>
    </citation>
    <scope>NUCLEOTIDE SEQUENCE [LARGE SCALE GENOMIC DNA]</scope>
    <source>
        <strain evidence="4 5">213E</strain>
    </source>
</reference>
<keyword evidence="5" id="KW-1185">Reference proteome</keyword>
<dbReference type="SUPFAM" id="SSF46785">
    <property type="entry name" value="Winged helix' DNA-binding domain"/>
    <property type="match status" value="1"/>
</dbReference>
<dbReference type="PROSITE" id="PS51000">
    <property type="entry name" value="HTH_DEOR_2"/>
    <property type="match status" value="1"/>
</dbReference>
<dbReference type="Pfam" id="PF08279">
    <property type="entry name" value="HTH_11"/>
    <property type="match status" value="1"/>
</dbReference>
<evidence type="ECO:0000256" key="2">
    <source>
        <dbReference type="ARBA" id="ARBA00023163"/>
    </source>
</evidence>
<dbReference type="Gene3D" id="1.10.10.10">
    <property type="entry name" value="Winged helix-like DNA-binding domain superfamily/Winged helix DNA-binding domain"/>
    <property type="match status" value="1"/>
</dbReference>
<dbReference type="Pfam" id="PF13280">
    <property type="entry name" value="WYL"/>
    <property type="match status" value="1"/>
</dbReference>
<dbReference type="Pfam" id="PF25583">
    <property type="entry name" value="WCX"/>
    <property type="match status" value="1"/>
</dbReference>
<gene>
    <name evidence="4" type="ORF">GYA93_20165</name>
</gene>
<dbReference type="PANTHER" id="PTHR34580:SF1">
    <property type="entry name" value="PROTEIN PAFC"/>
    <property type="match status" value="1"/>
</dbReference>
<evidence type="ECO:0000313" key="4">
    <source>
        <dbReference type="EMBL" id="NDK91865.1"/>
    </source>
</evidence>
<dbReference type="RefSeq" id="WP_059036024.1">
    <property type="nucleotide sequence ID" value="NZ_JAADZU010000086.1"/>
</dbReference>
<dbReference type="GO" id="GO:0003700">
    <property type="term" value="F:DNA-binding transcription factor activity"/>
    <property type="evidence" value="ECO:0007669"/>
    <property type="project" value="InterPro"/>
</dbReference>
<dbReference type="PIRSF" id="PIRSF016838">
    <property type="entry name" value="PafC"/>
    <property type="match status" value="1"/>
</dbReference>
<evidence type="ECO:0000259" key="3">
    <source>
        <dbReference type="PROSITE" id="PS51000"/>
    </source>
</evidence>
<evidence type="ECO:0000256" key="1">
    <source>
        <dbReference type="ARBA" id="ARBA00023015"/>
    </source>
</evidence>
<dbReference type="EMBL" id="JAADZU010000086">
    <property type="protein sequence ID" value="NDK91865.1"/>
    <property type="molecule type" value="Genomic_DNA"/>
</dbReference>
<dbReference type="InterPro" id="IPR036390">
    <property type="entry name" value="WH_DNA-bd_sf"/>
</dbReference>
<dbReference type="InterPro" id="IPR051534">
    <property type="entry name" value="CBASS_pafABC_assoc_protein"/>
</dbReference>
<dbReference type="InterPro" id="IPR057727">
    <property type="entry name" value="WCX_dom"/>
</dbReference>
<feature type="domain" description="HTH deoR-type" evidence="3">
    <location>
        <begin position="2"/>
        <end position="57"/>
    </location>
</feature>
<keyword evidence="2" id="KW-0804">Transcription</keyword>
<dbReference type="PROSITE" id="PS52050">
    <property type="entry name" value="WYL"/>
    <property type="match status" value="1"/>
</dbReference>
<dbReference type="InterPro" id="IPR013196">
    <property type="entry name" value="HTH_11"/>
</dbReference>
<dbReference type="PANTHER" id="PTHR34580">
    <property type="match status" value="1"/>
</dbReference>
<evidence type="ECO:0000313" key="5">
    <source>
        <dbReference type="Proteomes" id="UP000466307"/>
    </source>
</evidence>
<protein>
    <submittedName>
        <fullName evidence="4">WYL domain-containing protein</fullName>
    </submittedName>
</protein>
<dbReference type="AlphaFoldDB" id="A0A7K3LU96"/>
<dbReference type="InterPro" id="IPR036388">
    <property type="entry name" value="WH-like_DNA-bd_sf"/>
</dbReference>
<dbReference type="InterPro" id="IPR001034">
    <property type="entry name" value="DeoR_HTH"/>
</dbReference>
<dbReference type="Proteomes" id="UP000466307">
    <property type="component" value="Unassembled WGS sequence"/>
</dbReference>